<gene>
    <name evidence="1" type="ORF">E5329_28245</name>
</gene>
<comment type="caution">
    <text evidence="1">The sequence shown here is derived from an EMBL/GenBank/DDBJ whole genome shotgun (WGS) entry which is preliminary data.</text>
</comment>
<protein>
    <submittedName>
        <fullName evidence="1">Transposase</fullName>
    </submittedName>
</protein>
<reference evidence="1" key="1">
    <citation type="submission" date="2019-04" db="EMBL/GenBank/DDBJ databases">
        <title>Microbes associate with the intestines of laboratory mice.</title>
        <authorList>
            <person name="Navarre W."/>
            <person name="Wong E."/>
            <person name="Huang K."/>
            <person name="Tropini C."/>
            <person name="Ng K."/>
            <person name="Yu B."/>
        </authorList>
    </citation>
    <scope>NUCLEOTIDE SEQUENCE</scope>
    <source>
        <strain evidence="1">NM01_1-7b</strain>
    </source>
</reference>
<accession>A0AC61RM03</accession>
<keyword evidence="2" id="KW-1185">Reference proteome</keyword>
<name>A0AC61RM03_9FIRM</name>
<sequence length="535" mass="61117">MSFVLNPVNEQQLSLFDSYENLTEREKKFLNKSWAKYFAEYIFPKIDEMPYAVLYSGKDSRPNTPVNIQVGALILKEFLSLSDEELLTALMFDIRFQYALHTTSYIEQPLSDRTLSRFRERCSTYEAESGIDLLHKTVTSLSKEMAELMEVDVSLRRMDSLMVSSNIRKMSRLELLYTCVANLAKEYSKTGTELPESMHHYIEADDRNRVICHNHSDETSEKIADILKDAAALKELCGEAYGESSNYQLLLRVLREQAVQEEDGSYRLRTKEDGGMNASMLQNPADPDATYREKAGKQNRGYVANVTEAAGEKGSIVIDYQYEQNTHSDSQFLKEALEAEPVHEEPVTIVTDGAYAGSQNQERAKEKNIELVTTNLTGRETEDIMGDFEYSGDGRKVTKCPGGQEPKSCSYNPSTGQCTVSFYKSQCIVCPHYKDCHPKTFKRVCRKTVSVNAKQRAERQRMRKTEIFQKLSRFRNGVETIPSILRRKYRIDRMPVRGLIRSKFVFGNKIVALNFKKFCRAMQGMGLCVHYAANT</sequence>
<organism evidence="1 2">
    <name type="scientific">Petralouisia muris</name>
    <dbReference type="NCBI Taxonomy" id="3032872"/>
    <lineage>
        <taxon>Bacteria</taxon>
        <taxon>Bacillati</taxon>
        <taxon>Bacillota</taxon>
        <taxon>Clostridia</taxon>
        <taxon>Lachnospirales</taxon>
        <taxon>Lachnospiraceae</taxon>
        <taxon>Petralouisia</taxon>
    </lineage>
</organism>
<dbReference type="Proteomes" id="UP000304953">
    <property type="component" value="Unassembled WGS sequence"/>
</dbReference>
<evidence type="ECO:0000313" key="2">
    <source>
        <dbReference type="Proteomes" id="UP000304953"/>
    </source>
</evidence>
<evidence type="ECO:0000313" key="1">
    <source>
        <dbReference type="EMBL" id="TGY86334.1"/>
    </source>
</evidence>
<proteinExistence type="predicted"/>
<dbReference type="EMBL" id="SRYA01000154">
    <property type="protein sequence ID" value="TGY86334.1"/>
    <property type="molecule type" value="Genomic_DNA"/>
</dbReference>